<organism evidence="2 3">
    <name type="scientific">Paracoccus haematequi</name>
    <dbReference type="NCBI Taxonomy" id="2491866"/>
    <lineage>
        <taxon>Bacteria</taxon>
        <taxon>Pseudomonadati</taxon>
        <taxon>Pseudomonadota</taxon>
        <taxon>Alphaproteobacteria</taxon>
        <taxon>Rhodobacterales</taxon>
        <taxon>Paracoccaceae</taxon>
        <taxon>Paracoccus</taxon>
    </lineage>
</organism>
<dbReference type="InterPro" id="IPR003673">
    <property type="entry name" value="CoA-Trfase_fam_III"/>
</dbReference>
<reference evidence="2 3" key="1">
    <citation type="submission" date="2018-12" db="EMBL/GenBank/DDBJ databases">
        <authorList>
            <person name="Criscuolo A."/>
        </authorList>
    </citation>
    <scope>NUCLEOTIDE SEQUENCE [LARGE SCALE GENOMIC DNA]</scope>
    <source>
        <strain evidence="2">ACIP1116241</strain>
    </source>
</reference>
<dbReference type="Gene3D" id="3.40.50.10540">
    <property type="entry name" value="Crotonobetainyl-coa:carnitine coa-transferase, domain 1"/>
    <property type="match status" value="1"/>
</dbReference>
<keyword evidence="1 2" id="KW-0808">Transferase</keyword>
<dbReference type="AlphaFoldDB" id="A0A3S4CHK2"/>
<gene>
    <name evidence="2" type="primary">frc</name>
    <name evidence="2" type="ORF">PARHAE_01061</name>
</gene>
<keyword evidence="3" id="KW-1185">Reference proteome</keyword>
<dbReference type="EMBL" id="UZWE01000024">
    <property type="protein sequence ID" value="VDS07882.1"/>
    <property type="molecule type" value="Genomic_DNA"/>
</dbReference>
<dbReference type="Gene3D" id="3.30.1540.10">
    <property type="entry name" value="formyl-coa transferase, domain 3"/>
    <property type="match status" value="1"/>
</dbReference>
<dbReference type="RefSeq" id="WP_126153571.1">
    <property type="nucleotide sequence ID" value="NZ_UZWE01000024.1"/>
</dbReference>
<dbReference type="InterPro" id="IPR023606">
    <property type="entry name" value="CoA-Trfase_III_dom_1_sf"/>
</dbReference>
<dbReference type="PANTHER" id="PTHR48207:SF3">
    <property type="entry name" value="SUCCINATE--HYDROXYMETHYLGLUTARATE COA-TRANSFERASE"/>
    <property type="match status" value="1"/>
</dbReference>
<dbReference type="InterPro" id="IPR050483">
    <property type="entry name" value="CoA-transferase_III_domain"/>
</dbReference>
<dbReference type="PANTHER" id="PTHR48207">
    <property type="entry name" value="SUCCINATE--HYDROXYMETHYLGLUTARATE COA-TRANSFERASE"/>
    <property type="match status" value="1"/>
</dbReference>
<evidence type="ECO:0000256" key="1">
    <source>
        <dbReference type="ARBA" id="ARBA00022679"/>
    </source>
</evidence>
<protein>
    <submittedName>
        <fullName evidence="2">Formyl-coenzyme A transferase</fullName>
        <ecNumber evidence="2">2.8.3.16</ecNumber>
    </submittedName>
</protein>
<dbReference type="Pfam" id="PF02515">
    <property type="entry name" value="CoA_transf_3"/>
    <property type="match status" value="1"/>
</dbReference>
<accession>A0A3S4CHK2</accession>
<dbReference type="GO" id="GO:0033608">
    <property type="term" value="F:formyl-CoA transferase activity"/>
    <property type="evidence" value="ECO:0007669"/>
    <property type="project" value="UniProtKB-EC"/>
</dbReference>
<dbReference type="InterPro" id="IPR044855">
    <property type="entry name" value="CoA-Trfase_III_dom3_sf"/>
</dbReference>
<name>A0A3S4CHK2_9RHOB</name>
<dbReference type="OrthoDB" id="7208981at2"/>
<dbReference type="SUPFAM" id="SSF89796">
    <property type="entry name" value="CoA-transferase family III (CaiB/BaiF)"/>
    <property type="match status" value="1"/>
</dbReference>
<dbReference type="Proteomes" id="UP000270743">
    <property type="component" value="Unassembled WGS sequence"/>
</dbReference>
<sequence length="385" mass="40814">MQDLAGILVISLEQAVAAPHATARLVDAGARVIKVERPEGDFARGYDRFVHGESSYFVWTNRGKESICLDLKAPGDLEQMLRMIARADVFVQNLAPGAAARLGLGAADLLALNPRLIHVSVSGYGEDGPYRDQKAYDMLIQGESGLLSVNGTPEGSARVGISVCDIAAGENAFSAILQALIGRQQSGKGRAIEVSLFHTMADWLNVPYLQARYSGKGPERMGLRHPSIAPYGAYDCADGGAVLLSVQSDREWRNMCQKLLDRPELAEAPEFATNVARVANREAADAVIAPVLAALDRETAIARLTAAGIACGRLSSLDDLIAHPQARHLSTETATGSVEMMGRGVRHHGQELPGGAVPGLGQHSRAVAAEFGPDPVEASGLARRG</sequence>
<dbReference type="EC" id="2.8.3.16" evidence="2"/>
<proteinExistence type="predicted"/>
<evidence type="ECO:0000313" key="2">
    <source>
        <dbReference type="EMBL" id="VDS07882.1"/>
    </source>
</evidence>
<evidence type="ECO:0000313" key="3">
    <source>
        <dbReference type="Proteomes" id="UP000270743"/>
    </source>
</evidence>